<evidence type="ECO:0000313" key="5">
    <source>
        <dbReference type="Proteomes" id="UP000231154"/>
    </source>
</evidence>
<feature type="transmembrane region" description="Helical" evidence="2">
    <location>
        <begin position="49"/>
        <end position="71"/>
    </location>
</feature>
<dbReference type="SMART" id="SM01324">
    <property type="entry name" value="YARHG"/>
    <property type="match status" value="1"/>
</dbReference>
<gene>
    <name evidence="4" type="ORF">COV40_02455</name>
</gene>
<dbReference type="Proteomes" id="UP000231154">
    <property type="component" value="Unassembled WGS sequence"/>
</dbReference>
<evidence type="ECO:0000259" key="3">
    <source>
        <dbReference type="SMART" id="SM01324"/>
    </source>
</evidence>
<sequence length="332" mass="36128">MLNEVKSPPTGEAGASGGDNPQVEKPVTNQAPPPPAQPTQPAAKPKSNVAVIIIIIVVVVLALGVGGYFGWKYYGKKLFNKLTGKTTETGTTTGSGKISIKSVVDLLMYPGSKITDQKQGEESSAYKAELTLSSSDSVETIKNYYLDLIKKNNWTITRQGSSEDNNYYLTIISKDFTDEFEATKYAIDDFTTIWHKITGDNLSIEGIAITATGGSSTSTSTTTGTTGGTGATTTASYIIADSNTREISESEIINFTPWQLKVARNEIYARHGRPFVHKDLQCYFAKQSWYKSDPNFTETSLSYTENKNVATILAYEQKTNSPLLQVDSGCQQ</sequence>
<evidence type="ECO:0000256" key="2">
    <source>
        <dbReference type="SAM" id="Phobius"/>
    </source>
</evidence>
<dbReference type="InterPro" id="IPR025582">
    <property type="entry name" value="YARHG_dom"/>
</dbReference>
<keyword evidence="2" id="KW-0812">Transmembrane</keyword>
<dbReference type="InterPro" id="IPR038434">
    <property type="entry name" value="YARHG_sf"/>
</dbReference>
<feature type="domain" description="YARHG" evidence="3">
    <location>
        <begin position="235"/>
        <end position="317"/>
    </location>
</feature>
<keyword evidence="2" id="KW-1133">Transmembrane helix</keyword>
<keyword evidence="2" id="KW-0472">Membrane</keyword>
<dbReference type="Pfam" id="PF13308">
    <property type="entry name" value="YARHG"/>
    <property type="match status" value="1"/>
</dbReference>
<evidence type="ECO:0000256" key="1">
    <source>
        <dbReference type="SAM" id="MobiDB-lite"/>
    </source>
</evidence>
<dbReference type="EMBL" id="PCXF01000071">
    <property type="protein sequence ID" value="PIR27145.1"/>
    <property type="molecule type" value="Genomic_DNA"/>
</dbReference>
<proteinExistence type="predicted"/>
<reference evidence="4 5" key="1">
    <citation type="submission" date="2017-09" db="EMBL/GenBank/DDBJ databases">
        <title>Depth-based differentiation of microbial function through sediment-hosted aquifers and enrichment of novel symbionts in the deep terrestrial subsurface.</title>
        <authorList>
            <person name="Probst A.J."/>
            <person name="Ladd B."/>
            <person name="Jarett J.K."/>
            <person name="Geller-Mcgrath D.E."/>
            <person name="Sieber C.M."/>
            <person name="Emerson J.B."/>
            <person name="Anantharaman K."/>
            <person name="Thomas B.C."/>
            <person name="Malmstrom R."/>
            <person name="Stieglmeier M."/>
            <person name="Klingl A."/>
            <person name="Woyke T."/>
            <person name="Ryan C.M."/>
            <person name="Banfield J.F."/>
        </authorList>
    </citation>
    <scope>NUCLEOTIDE SEQUENCE [LARGE SCALE GENOMIC DNA]</scope>
    <source>
        <strain evidence="4">CG11_big_fil_rev_8_21_14_0_20_42_15</strain>
    </source>
</reference>
<accession>A0A2H0Q0V6</accession>
<comment type="caution">
    <text evidence="4">The sequence shown here is derived from an EMBL/GenBank/DDBJ whole genome shotgun (WGS) entry which is preliminary data.</text>
</comment>
<dbReference type="Gene3D" id="1.20.58.1690">
    <property type="match status" value="1"/>
</dbReference>
<name>A0A2H0Q0V6_9BACT</name>
<feature type="region of interest" description="Disordered" evidence="1">
    <location>
        <begin position="1"/>
        <end position="43"/>
    </location>
</feature>
<protein>
    <recommendedName>
        <fullName evidence="3">YARHG domain-containing protein</fullName>
    </recommendedName>
</protein>
<organism evidence="4 5">
    <name type="scientific">Candidatus Berkelbacteria bacterium CG11_big_fil_rev_8_21_14_0_20_42_15</name>
    <dbReference type="NCBI Taxonomy" id="1974517"/>
    <lineage>
        <taxon>Bacteria</taxon>
        <taxon>Candidatus Berkelbacteria</taxon>
    </lineage>
</organism>
<evidence type="ECO:0000313" key="4">
    <source>
        <dbReference type="EMBL" id="PIR27145.1"/>
    </source>
</evidence>
<dbReference type="AlphaFoldDB" id="A0A2H0Q0V6"/>